<sequence>MTNSWQKAMAGRLKEFTGIDPLTIDQQQWTEQSQIAQEHPLYRSMTLSQASVFTDATGQVYPGLSVGRTDIQVAHPRTQYQHGRPSWLLQAGRRKPYFLDPTQCQLKLPCLVQAYAREEPADPMQPTHQGVPLDILEITNWGDKKALILPPGNYRLVLRNGEGQQQELLARLK</sequence>
<dbReference type="AlphaFoldDB" id="A0A2K8Z872"/>
<evidence type="ECO:0000313" key="2">
    <source>
        <dbReference type="Proteomes" id="UP000232883"/>
    </source>
</evidence>
<reference evidence="1 2" key="1">
    <citation type="submission" date="2017-11" db="EMBL/GenBank/DDBJ databases">
        <title>Taxonomic description and genome sequences of Spirosoma HA7 sp. nov., isolated from pollen microhabitat of Corylus avellana.</title>
        <authorList>
            <person name="Ambika Manirajan B."/>
            <person name="Suarez C."/>
            <person name="Ratering S."/>
            <person name="Geissler-Plaum R."/>
            <person name="Cardinale M."/>
            <person name="Sylvia S."/>
        </authorList>
    </citation>
    <scope>NUCLEOTIDE SEQUENCE [LARGE SCALE GENOMIC DNA]</scope>
    <source>
        <strain evidence="1 2">HA7</strain>
    </source>
</reference>
<gene>
    <name evidence="1" type="ORF">CWM47_32045</name>
</gene>
<dbReference type="RefSeq" id="WP_100992623.1">
    <property type="nucleotide sequence ID" value="NZ_CP025096.1"/>
</dbReference>
<evidence type="ECO:0000313" key="1">
    <source>
        <dbReference type="EMBL" id="AUD06072.1"/>
    </source>
</evidence>
<name>A0A2K8Z872_9BACT</name>
<dbReference type="KEGG" id="spir:CWM47_32045"/>
<dbReference type="OrthoDB" id="277629at2"/>
<keyword evidence="2" id="KW-1185">Reference proteome</keyword>
<proteinExistence type="predicted"/>
<dbReference type="EMBL" id="CP025096">
    <property type="protein sequence ID" value="AUD06072.1"/>
    <property type="molecule type" value="Genomic_DNA"/>
</dbReference>
<protein>
    <submittedName>
        <fullName evidence="1">Uncharacterized protein</fullName>
    </submittedName>
</protein>
<dbReference type="Proteomes" id="UP000232883">
    <property type="component" value="Chromosome"/>
</dbReference>
<accession>A0A2K8Z872</accession>
<organism evidence="1 2">
    <name type="scientific">Spirosoma pollinicola</name>
    <dbReference type="NCBI Taxonomy" id="2057025"/>
    <lineage>
        <taxon>Bacteria</taxon>
        <taxon>Pseudomonadati</taxon>
        <taxon>Bacteroidota</taxon>
        <taxon>Cytophagia</taxon>
        <taxon>Cytophagales</taxon>
        <taxon>Cytophagaceae</taxon>
        <taxon>Spirosoma</taxon>
    </lineage>
</organism>